<proteinExistence type="inferred from homology"/>
<feature type="coiled-coil region" evidence="13">
    <location>
        <begin position="3523"/>
        <end position="3550"/>
    </location>
</feature>
<feature type="coiled-coil region" evidence="13">
    <location>
        <begin position="5378"/>
        <end position="5405"/>
    </location>
</feature>
<feature type="coiled-coil region" evidence="13">
    <location>
        <begin position="3764"/>
        <end position="3815"/>
    </location>
</feature>
<dbReference type="CDD" id="cd00176">
    <property type="entry name" value="SPEC"/>
    <property type="match status" value="7"/>
</dbReference>
<protein>
    <submittedName>
        <fullName evidence="17">Spectrin repeat containing, nuclear envelope 1b</fullName>
    </submittedName>
</protein>
<keyword evidence="10" id="KW-0539">Nucleus</keyword>
<dbReference type="Gene3D" id="1.20.58.60">
    <property type="match status" value="26"/>
</dbReference>
<feature type="coiled-coil region" evidence="13">
    <location>
        <begin position="3133"/>
        <end position="3160"/>
    </location>
</feature>
<dbReference type="FunFam" id="1.20.58.60:FF:000190">
    <property type="entry name" value="Nesprin-1 isoform 1"/>
    <property type="match status" value="1"/>
</dbReference>
<dbReference type="FunFam" id="1.20.58.60:FF:000139">
    <property type="entry name" value="nesprin-1 isoform X1"/>
    <property type="match status" value="1"/>
</dbReference>
<dbReference type="SMART" id="SM01249">
    <property type="entry name" value="KASH"/>
    <property type="match status" value="1"/>
</dbReference>
<feature type="region of interest" description="Disordered" evidence="14">
    <location>
        <begin position="7377"/>
        <end position="7405"/>
    </location>
</feature>
<dbReference type="PANTHER" id="PTHR14514">
    <property type="entry name" value="PKA ANCHORING PROTEIN"/>
    <property type="match status" value="1"/>
</dbReference>
<keyword evidence="18" id="KW-1185">Reference proteome</keyword>
<feature type="coiled-coil region" evidence="13">
    <location>
        <begin position="6590"/>
        <end position="6620"/>
    </location>
</feature>
<dbReference type="FunFam" id="1.20.58.60:FF:000126">
    <property type="entry name" value="Spectrin repeat containing, nuclear envelope 1a"/>
    <property type="match status" value="1"/>
</dbReference>
<keyword evidence="13" id="KW-0175">Coiled coil</keyword>
<dbReference type="InterPro" id="IPR057932">
    <property type="entry name" value="Spectrin_SYNE1_3"/>
</dbReference>
<feature type="domain" description="KASH" evidence="16">
    <location>
        <begin position="7458"/>
        <end position="7517"/>
    </location>
</feature>
<feature type="coiled-coil region" evidence="13">
    <location>
        <begin position="325"/>
        <end position="352"/>
    </location>
</feature>
<evidence type="ECO:0000256" key="15">
    <source>
        <dbReference type="SAM" id="Phobius"/>
    </source>
</evidence>
<dbReference type="SUPFAM" id="SSF46966">
    <property type="entry name" value="Spectrin repeat"/>
    <property type="match status" value="31"/>
</dbReference>
<feature type="topological domain" description="Perinuclear space" evidence="12">
    <location>
        <begin position="7488"/>
        <end position="7517"/>
    </location>
</feature>
<keyword evidence="6" id="KW-0677">Repeat</keyword>
<evidence type="ECO:0000256" key="12">
    <source>
        <dbReference type="PROSITE-ProRule" id="PRU00385"/>
    </source>
</evidence>
<reference evidence="17" key="3">
    <citation type="submission" date="2025-09" db="UniProtKB">
        <authorList>
            <consortium name="Ensembl"/>
        </authorList>
    </citation>
    <scope>IDENTIFICATION</scope>
</reference>
<dbReference type="Pfam" id="PF25035">
    <property type="entry name" value="SYNE1"/>
    <property type="match status" value="1"/>
</dbReference>
<dbReference type="Ensembl" id="ENSHHUT00000089927.1">
    <property type="protein sequence ID" value="ENSHHUP00000087204.1"/>
    <property type="gene ID" value="ENSHHUG00000050307.1"/>
</dbReference>
<dbReference type="FunFam" id="1.20.58.60:FF:000478">
    <property type="entry name" value="Spectrin repeat-containing, nuclear envelope 1b"/>
    <property type="match status" value="1"/>
</dbReference>
<keyword evidence="7 15" id="KW-1133">Transmembrane helix</keyword>
<evidence type="ECO:0000256" key="1">
    <source>
        <dbReference type="ARBA" id="ARBA00004245"/>
    </source>
</evidence>
<dbReference type="Proteomes" id="UP000314982">
    <property type="component" value="Unassembled WGS sequence"/>
</dbReference>
<keyword evidence="4" id="KW-0597">Phosphoprotein</keyword>
<evidence type="ECO:0000256" key="13">
    <source>
        <dbReference type="SAM" id="Coils"/>
    </source>
</evidence>
<dbReference type="PROSITE" id="PS51049">
    <property type="entry name" value="KASH"/>
    <property type="match status" value="1"/>
</dbReference>
<evidence type="ECO:0000256" key="10">
    <source>
        <dbReference type="ARBA" id="ARBA00023242"/>
    </source>
</evidence>
<feature type="coiled-coil region" evidence="13">
    <location>
        <begin position="4622"/>
        <end position="4697"/>
    </location>
</feature>
<dbReference type="InterPro" id="IPR056887">
    <property type="entry name" value="SYNE1/2_dom"/>
</dbReference>
<feature type="region of interest" description="Disordered" evidence="14">
    <location>
        <begin position="4742"/>
        <end position="4774"/>
    </location>
</feature>
<organism evidence="17 18">
    <name type="scientific">Hucho hucho</name>
    <name type="common">huchen</name>
    <dbReference type="NCBI Taxonomy" id="62062"/>
    <lineage>
        <taxon>Eukaryota</taxon>
        <taxon>Metazoa</taxon>
        <taxon>Chordata</taxon>
        <taxon>Craniata</taxon>
        <taxon>Vertebrata</taxon>
        <taxon>Euteleostomi</taxon>
        <taxon>Actinopterygii</taxon>
        <taxon>Neopterygii</taxon>
        <taxon>Teleostei</taxon>
        <taxon>Protacanthopterygii</taxon>
        <taxon>Salmoniformes</taxon>
        <taxon>Salmonidae</taxon>
        <taxon>Salmoninae</taxon>
        <taxon>Hucho</taxon>
    </lineage>
</organism>
<keyword evidence="5 12" id="KW-0812">Transmembrane</keyword>
<dbReference type="Pfam" id="PF00435">
    <property type="entry name" value="Spectrin"/>
    <property type="match status" value="9"/>
</dbReference>
<evidence type="ECO:0000256" key="8">
    <source>
        <dbReference type="ARBA" id="ARBA00023136"/>
    </source>
</evidence>
<dbReference type="InterPro" id="IPR012315">
    <property type="entry name" value="KASH"/>
</dbReference>
<dbReference type="FunFam" id="1.20.58.60:FF:000480">
    <property type="entry name" value="Spectrin repeat containing, nuclear envelope 1a"/>
    <property type="match status" value="1"/>
</dbReference>
<feature type="coiled-coil region" evidence="13">
    <location>
        <begin position="5106"/>
        <end position="5133"/>
    </location>
</feature>
<dbReference type="FunFam" id="1.20.58.60:FF:000137">
    <property type="entry name" value="nesprin-1 isoform X2"/>
    <property type="match status" value="1"/>
</dbReference>
<dbReference type="Pfam" id="PF25034">
    <property type="entry name" value="Spectrin_SYNE1"/>
    <property type="match status" value="1"/>
</dbReference>
<accession>A0A4W5RRS5</accession>
<evidence type="ECO:0000256" key="14">
    <source>
        <dbReference type="SAM" id="MobiDB-lite"/>
    </source>
</evidence>
<evidence type="ECO:0000256" key="11">
    <source>
        <dbReference type="ARBA" id="ARBA00046312"/>
    </source>
</evidence>
<evidence type="ECO:0000256" key="7">
    <source>
        <dbReference type="ARBA" id="ARBA00022989"/>
    </source>
</evidence>
<evidence type="ECO:0000256" key="4">
    <source>
        <dbReference type="ARBA" id="ARBA00022553"/>
    </source>
</evidence>
<dbReference type="STRING" id="62062.ENSHHUP00000087204"/>
<evidence type="ECO:0000313" key="18">
    <source>
        <dbReference type="Proteomes" id="UP000314982"/>
    </source>
</evidence>
<comment type="similarity">
    <text evidence="2">Belongs to the nesprin family.</text>
</comment>
<dbReference type="FunFam" id="1.20.58.60:FF:000233">
    <property type="entry name" value="nesprin-1 isoform X9"/>
    <property type="match status" value="1"/>
</dbReference>
<evidence type="ECO:0000313" key="17">
    <source>
        <dbReference type="Ensembl" id="ENSHHUP00000087204.1"/>
    </source>
</evidence>
<evidence type="ECO:0000256" key="2">
    <source>
        <dbReference type="ARBA" id="ARBA00008619"/>
    </source>
</evidence>
<feature type="coiled-coil region" evidence="13">
    <location>
        <begin position="2242"/>
        <end position="2272"/>
    </location>
</feature>
<reference evidence="18" key="1">
    <citation type="submission" date="2018-06" db="EMBL/GenBank/DDBJ databases">
        <title>Genome assembly of Danube salmon.</title>
        <authorList>
            <person name="Macqueen D.J."/>
            <person name="Gundappa M.K."/>
        </authorList>
    </citation>
    <scope>NUCLEOTIDE SEQUENCE [LARGE SCALE GENOMIC DNA]</scope>
</reference>
<dbReference type="GeneTree" id="ENSGT00940000154481"/>
<dbReference type="InterPro" id="IPR057057">
    <property type="entry name" value="Spectrin_SYNE1"/>
</dbReference>
<dbReference type="InterPro" id="IPR002017">
    <property type="entry name" value="Spectrin_repeat"/>
</dbReference>
<dbReference type="SMART" id="SM00150">
    <property type="entry name" value="SPEC"/>
    <property type="match status" value="38"/>
</dbReference>
<dbReference type="FunFam" id="1.20.58.60:FF:000112">
    <property type="entry name" value="nesprin-1 isoform X4"/>
    <property type="match status" value="1"/>
</dbReference>
<evidence type="ECO:0000256" key="6">
    <source>
        <dbReference type="ARBA" id="ARBA00022737"/>
    </source>
</evidence>
<feature type="coiled-coil region" evidence="13">
    <location>
        <begin position="3269"/>
        <end position="3306"/>
    </location>
</feature>
<keyword evidence="8 12" id="KW-0472">Membrane</keyword>
<evidence type="ECO:0000256" key="3">
    <source>
        <dbReference type="ARBA" id="ARBA00022490"/>
    </source>
</evidence>
<sequence>MTYVAQFLKHYPNPHHSETDGQEEEVLRSENLKFAQCRMFFGCSTSNTCVSTLLQGFKSFRVQYEIKKKQTELLLQPVHKDGKLSVDQALVKQVWEHVSSRLLDWHIHLDKSLPGPLGVIGALLHRAEIALREEIPIQQAHEETANVIQRKLEQHKEILKNLESHKQTFQQIHRDRSVNGVPVPPEQLQDMAERFNYVSTSSYAHLIKLEFWEIKYRLMAFLILAESKLKSWIIKYGRRDSVELLLQSYITFIEGHMFFEQYETTFKALRQSADVYVKSDGSSEGVGKFLSDASAQWRNLSVEVRSVRSMLEEVISNWEKYSSTVAGLQAWLEDAEQMLNQSENDKRDFFRNLPHWIQQHLDMNDAGNFLIETCDETVSRDLKQQLLLLNGRWRELFVKVKHYARVDEVDKWKQDYQDCIATLKTFMDATNNKMTAPVQVSFLNVRTFVQDVEVQNVHSASLSNLNELSIKCSAWLTVLRLTECLFTLHCLLFLQELVTFTQSCKKCLTVIENNHQSVQRTLDSSKTLQHLNMALLQKRYVCTCVSQAMIKESTEWRNHVEVNSSLMKKFDESRGELEKVLKVAQAFLNERGNPEDLLKKHTEIFGQLEQRVLDAFLKACDELTDVVPKEEQQTLQETVRKLHKHWKDVQTEAPYHLLHLKVEVERSKLMVSMQECQSELTRENRHLAGMGSERLIKEHRDFFREKGPQSLCEKRLQLMEELCQKLPDSNPAHQTLYSSKKAYSELWEEIDSTHHNLMQNPDKWKEFNTRNDAEVQEGNLGWLKSRLAVLIEICSETDAQSQAGAINKLSTNFKGLLSYLTECCISQMLYLILWFIPQDVSQSLESLKAALFPLSAGARRLSDREQAERAVAALQTSYDQSLWQAKEKQNTLEKVLSLWQKYEKDRSSFVSCLERCESTSKPESHCLPADKTKLERGKYFFMALYVLIDFPVICILYRIKELQSQLSHVEQFDQALLKFSQWSETLLSTLHSTSLVNITDLQPAVAQVKEALAALQKQSGVRESLELQTEGLCALCEPQDAQLLQGRQVSCLQPYLEVQQLAELRLDCLGKLEAFLETHGAAVGVLRGLRQTVESSGSWDHGRVEELQRELEAIVPDISSLETLAASLDSSLCKGIYIGSGPRTSCRVLADGLSGELDTVRNLLGTKQSEAEALGALWSSFRQRKEHLLKSMEDIKEKADHQSLREPSPLALQQRLRFFNQLEDELQSQQHEEQWLRDKGQQLAQRDAELAGEFLLLFFLTVFSSILIQHEAVKAEMLAKQSELDQFSSKGKLLLRDLKKIPDCEAQLMTTDMQTLVDQWLEVLEADLRKKLSQVQKLCEQARGNLRDFSSQRKQLEDYITQMSDWLKSIEQSLTSSPIGSDLEDICRNQQGSIDSTRESLNTLCRKYPSEELAGLGSALTNLIKGYESVNQLSSRTLASLQHGLQKHFNEFHSWLSGQREVVKECSDRSGDTSIVERKLQKLKGAQERVEDGEVRLTQVCEEGEKLLLHLPKASAGQVQQHLSSIQQDWDCYVEQCRLNQQALEDSTAQLNGFIILRCGRLKRLRQWLEHMEQRVTSELPEEKHRGPEKATLEGVEEYHQEVLKERDSFERLCQESQVLNEGGRGDGGETREAAGLQSQHQALLRRVRERLRCCQVNLQEQEAFKETLQGTWSWLNGMKERLGTLNSTLGNKVTLEKRLGLVQDILLMKGEGEVKLNMAVGKGEQVLKHNSVEGQEAIFSQLQNLKDAWANMLMTSMSCHSRLEWTVAQWSNYQDSKGQLQQWMESVEQEVGLALDQQPGLKEKASLLERLRALQADVEAHTAPLTRLTETAAELHEKTGDQAFGPEQRMELNAHFADITAVVKGKVQAMENRVTEHEHYLEAVRDFNDWLASAKEELQRWSDLSGDSTSVNRKLAKVQELIDSRQCGRERLSRVQRCGAATRDHTGSGGFEAVEREEAALLSAWEQWERGALQNRAGLETALSQLASSEQEFNCLAAQLEMDLQEFSSQLQEWRHGLSQAEGKNSREEAVQGWQIAKDTLEGLVKMEPMSDSLKFQLNGLCRFSKDLGTQSERVSSLIKEYNRLSLQASRECQNKEKLLEQQFRAAFREFQQWLVNAKINTAKCFDVPQNLSEASSSLQKIQEFLSDREQGHSKLNAVVLSGELVVSIAAKDRVDAVRAKMSSAREDWKTLMSNLHQRETALQNLQSQMKDFEASVEPLQEWLNGTEVAVQESSTRLHDLTAKKQELHKLQSVLEELASQEVQLIRLREKAQLLWDGHAARKGFVHRVSQLSAQYLALTNLTKEKASRIDRIVTEHQLFSQGLKELQNWVADTSHMLQTYCTPTADKNVLDSRMIKLEALLTARQEKEIQLKMLVTRGESVQRNTSVEGVPVVCKNIQDLKDSWDTLLSTSIQCKSQLEGALSQWTSYQEDVCQFVGWVERVEENLDPRDKQCSEMRDKTANLSKAKSCVSISYFCRSYMSIMHIFAEELVQAHQEYERSLHVFEAWLEQEQEKLGCYTQLEGDVDTLEETLQKLQELQVQCTEGQALLNTLLDSRDQVVPWGVPQIEDRVLETLQQDWNLYQGKLGDTRDQLNSALAKLRQMEQKFQCLDSWLNSMESKGQLRSHRRSDRATKDAQLQLIKSWQDEVLVYQEEVEGLSVLAQQVIDETHISSRVSTRATQLTSRYHALLLHLLESIKQLQVEVCCIEEAQNVFRTFSDWLSSAQNNFSTMAISIRVVDRLTMERKMKTLEALQGDMEQGHSFLKTMREKTERAVAFLEEPEAEQLREEVDAHRSQLEGLMAGLRTEHSSLEKCISLSKDFLDKYKAQEQWLAETKVLLSSPIELKAELYQKKAQLAKYKTIQQTVQSHESAVRSVVEKGEVLLDMVCDPTIRDNMNRLQTDYQDLCTASQVQSLVEWVKEHECYNSELQEVEKWLLQMSSRLVTSDSMQTCSMETATQQLARHKAIMEEIASFEERLTSLKEKGDDLVSSCTTDKMQAKTSQQVKAHHQGTRDSYSAICSSAQCVYQSLDRELQKHVSHQDTLQQCQTWLSTVNEELLLHCQPPFGMQEALKQVKHYRALQEQASTYLDLVCSVCDLSDDAVRVTAAEVQQVKHTIEERMLSSQELCEGWREIKEQKQELSDQFQDLEQQLLSLSRRPAELETKIALNMLTQAKEFSQQLQSKQATLSRMTESVSHLTAAQDSPEHGEIGHLSHAWQGLFHQANKLQGQRQEDLQRIQEYHNCITAMEALFEQVSKEWDNLARTDAESSSEHLEALKKLAIALEDQKGTLEDLKDQRQKVTHHLNLDDKELVKEQIGHFEQRWVQLQSLINRKIQDSVLILEDMAKVEARLREAREWAEEQQPGLSEAMKMSPPPELAQSFLFDHLSICSELEAKQLLLAQAMSDADRVLAHLGLNECQRLQQLISDTQAEVESLSVKVAQRRKHLSKAFTERTQFLQAVNQSITWVQQNEKKAQAEEYIALLPDDLAKQVKACRSIQSSLKAYQSELTSLWSQGRDLMKDATQDEKVEMLTKLQELQNIFEKALQKCVQRLQELDKVLVSRKYFKADLEKTCQWLKQADIVTFPEINLMNGDLELNVQLLKYRQIVEQAMEYENLLLIVQRTGQEILPTLNEVDHCYLDEKLNALPQQYNSILALAKEKQEKIEQAILARKEYASFIDVTHKALKELEEQFHNLGMQPVGLQTEEVVNLLSDYKALQVDLCNLGLAVSELNQKKEGFRSTGQPWRPEELTQLVSLYNGLKRLIEQRVEHLDNTLESFEDHKAMAMQVDSELKATKEQLVKVNAETQSAEERLKNYHALAGSLQSASSHLSRLMEQMDNLAPQLDKAAHEASREQVVLWQEELQSLQSAVGELIVECENRFVQSKDFETEVKRTLDWLQHIRDELGCAVVVVDVRVENVQEEIRKQQIMQDEVQSRLRIVAALSSREKQKYTSANELVPAHVDLSLEEMAKLQADVQQAMSSKQVRKYHTEARQTVIELMNEAEQKLTEFSTAKAATFLEAEEKLRSHRSLVSMVNGFQEKLTGLEEQASQLELVGSEASKATISRSMTTVWQRWTRLRSVARGQERVLEDTAQEWRNFREKVLSMVEDLQSRIIDCVVEKASKATLQSVLDQHELLIQDVERELSSLTLLRQYALSLLHDVEVPSPSPTSGQDELPSLKEIRAVQDHLESLLQQAQTKCTQAGVELRDREEVEKNLSVVKAWIQETRELLLNPTSDIDGLLQELEVVHGDVIGYRQHVDKIAEQQQSKYLDLYTILPSEISMQLAEVSLALGAIEDQVLSKEREIQKTRDIKEDINSRIHDVSEKMKAISTRLNDKASDVHHAKDETKCLCDDLESCHRTLSELDAAVQEFGRRNPILAKQLSDAIVKLGDIHHHTARLAECRTIWLKKAGTHLEEYSKMLDFIVRWSEKAKGLVRANIIWNSSSHLQEQIRMDESVLRESRELHGDLQAMGEKVDLLSEVLQTENMSQQVCELSRHTEELQQTIRTRLQSLQDAAKSMEPLEYEVKTLQVALEQVQATLTSPELARQSLKEQLAQRQRLLSEMEGFKQQVQAVQLCQSALRVPEEVMPGLAICRTGLELQQEASQLQHVAIQQCNILQEAVVQYEQYEQEARHFQGLIEDAHRVIQDRPIPTSNIQELQAQILHHEELAQKIKGYEEEIASLNSKCKMLAVKAKHDTMLLTVSETEGAGLTVEDLDGDTDKPSVLMMTAGRCHTLLSPVTEESGEEGTSSEISSPVCRSPSPSTHTQVSPTELSLYLPTYLNVLTLLTCVVFFQMGRDTLPRAPVQELNDPTFESEANLDDLQRSWETLKNVISEKQRSLYEALEKQQCDQGSLQSISSKMEVIEAKLNKPLEADRSTDSHMKAHQAVVEEVQRLQEEIDKLQTSFSDQLGSAAVDGTADQLAMQSTLTVLSQRMATIQMKASGERQLLEERVSDRLEEQHQEQTLQHYLNQADQMDQWLLSTREALTSFLLPSAEEEQLVDGQNMLHEIEQKVVALSELTMRSESLLLEGRQETRMDMREDTEQLARKLRTLKGSLLELQRMLQDKHINIQDSESDSTLSQGPSVQDCLVQAHTTHSQHHQDSLQRQRELKEQLAEQKKLLQSVASRGEEILINMTEPFSPEILLEREIRAAQYQMRQRWESLRKELSTKLQLLQKTLEQDHKQQVLTPPSINAYSQQATLVGRQFWFQPDFPTTGASEGKVILMEQHLYQAVSATSSWLDGVENTLFSGPVLLTENAETQLQNQEALGKDVSEVTGEVSHSRGLLGQPTGLCAEDQVLLEDTLDCLTERLQTLDSALERRCEHMRTRMQELTAYQTESQLLLADLTDTKCQILQTLAGATDRSGSKQLEVIAEAEEGLRKFEQRITQLKTRGTELQAEQMSTNEMLKLQDAYEELMMTVGSRRSGLNQNMALKGQYERALQDLADMVGTAQDKMAGDQRVIASSVEEVQILIDKHKEFFQGLESHMILTETFFRKISGLVVPREKQALEERLTQAQGVLKQAHRRGVELEYILETWSRLVPDYQALCMQLEAVEGSIPTVGLVEETEESLTERSSLYQSLKGRLTEHQHKLSQVLEEGKRLQLSVCCPGLDTQLTMLGEHWPRCTVHWMYQKESSELIGWLQSALERLDFWNNQAAVVPQEMEARRDHLSAFLDFCKEVESHSSLKNSVLTEGNQLLRLKRVGTTALRSDLAHIDLEWTQLLTLIPGVQEKLHQLQMEKLASRHAISELVNWMSLMENVIGEDEENLKGAVGSTVIQDYLQKYKGFRVDVRCKQLTVDFVNQSVLQISDQDVESKRSDQTDFAEKLGVMNRRWQLLQGLITERVQFLETLLEAWLNYENNIQGLKTWLLAQEERLKRKPRIEDLTSVQNALNDCQEMEEKVKEKEGEVERVEEQACALIQNKTDEACAVVMETLQAVNHTWANLDHLIGQLKISLVSVLDQWNLYKLSSEEMNGYLMEGRYSVSRFRLLTGSLEAVQLQVESHQVIPEISECLRSSKALLQLWQHYKELYGKSSSSVQLQEEQADRLLETACTKDITDEEVSTWIQDCSVIQELGDQLKQQVETSAASAVQSDHLSLTQRLATVEQALSRQLTTLQDYETFSEQLGALGRWMVEAEEALKVQDPNGSSDLSIIQDRMEELKRQILRFSSMAHDLEHLNELGYRLPLNDIEIKCMQNLNRSWSAANTQTTERFSKLQSFLLQQQTFLEKCETWMEFLVQTEEKLAVEISGNYQSLMEQQRAHKLFQAEMFSRQQILHSIISDGQRMLAQGQVDDRDEFNLKLSLLSNQWQGVVRRAQQRQGIIDSLIRQWQRYRDMSEKLRKWLVEVSHPAEALLAGAPVPLQQTRSMLDAVQIKEKVLQRQQGSYILTVEAGKQLLLSADSRAEVSLQGELTDIQDRWRCATICLEEQRRELDNLMKDWETCERGIEGSLEKLREFKRQFSQPLPDHHEDLQAEQMRCKDLEKTFDGWTEDLAHLTVLRESLSSYISAEDLSVLQERMELLQRQWEEICHQLSLRQQQVGEKLNEWVVFKEKNRELCDWLTQMESKVSQNRDVRIEEMIEKLRKDYYEEIAVAQENKQQLHQLGERLARASHETKASEIEHKLSMVGERWQHLLDLIGARLKKLRETLVAVQQLDKNMISLRSWLTHIETELSRPILYDNCDSQEIQRKLDLQQVNTVSIAWWYVYAASPTPIVIVSATVIQLIEETWRLWQKFLEDFMHFEEWLVTSEKTAALPNSSGVLYTVAKEELKKFEAFQRQVHESLTQLETINKQYRRLARENRTDSSCRLREMSHDGNQRWDNLQKRVASILRRLKHFISQREEFETARESVVVWLTEMDLQLTNIEHFSECDIQAKIKQLRAFQQEISLTTGKVEHIIHQGEVLLEKSEPLDAAVIEEELEELRRYYQEVFGRVENYYKKLIRLPLTGEEYDVSFSDREIELDEPGDLSSIPLSEQLGDCLSSPLPSLTAPLRTGAERSGRGSPATVDSIPLEWDHDYDLRKRLESASRDLGLASDHGEHGEEGSYQGSASASRLSGQCSLHPSSLHHYCQMRLLGECRSSIDTVKRVGYELKGEGDKALGLADPNDDESQTTGVIQRWELLQAQALSKEIRLKQNLQQWQQFNSDLNAVWVWLEQAGEELEQQRRLDLSTDIQTIELRIKKLKELQKAVDKRKATVLSINLCSAEFVQSTTEESQDLQARLKEMNNRWDRLGTSLGEWRAALQKALMQCHDFHEMSHGLLLWLENIDRRRNEIVPIDPIQDRNTLHEHHKTLLKIRCELLDTQRKVLSLQDMSLQLLVNSEGSDCLEAKEKVHVIGNRLKLLFKEVTRDLRELEKILDITSSQQDLSTWSSADELDTTSGSISPVSGRSTPSRRRSVTYSNPPDMVTWCPTRRKVFGTSSLRLTVRHLFPVAGSASSPSEAEGKSSSSSSSHFLYRVLWVAVPFQLLFLLLLVGMVCLPMCEGDFDCSQSNNFARSFHPMLQYTNGPPPV</sequence>
<reference evidence="17" key="2">
    <citation type="submission" date="2025-08" db="UniProtKB">
        <authorList>
            <consortium name="Ensembl"/>
        </authorList>
    </citation>
    <scope>IDENTIFICATION</scope>
</reference>
<evidence type="ECO:0000256" key="5">
    <source>
        <dbReference type="ARBA" id="ARBA00022692"/>
    </source>
</evidence>
<feature type="topological domain" description="Cytoplasmic" evidence="12">
    <location>
        <begin position="1"/>
        <end position="7466"/>
    </location>
</feature>
<dbReference type="FunFam" id="1.20.58.60:FF:000177">
    <property type="entry name" value="nesprin-1 isoform X5"/>
    <property type="match status" value="1"/>
</dbReference>
<dbReference type="PANTHER" id="PTHR14514:SF3">
    <property type="entry name" value="NESPRIN-1"/>
    <property type="match status" value="1"/>
</dbReference>
<evidence type="ECO:0000256" key="9">
    <source>
        <dbReference type="ARBA" id="ARBA00023212"/>
    </source>
</evidence>
<feature type="region of interest" description="Disordered" evidence="14">
    <location>
        <begin position="6994"/>
        <end position="7014"/>
    </location>
</feature>
<dbReference type="GO" id="GO:0005856">
    <property type="term" value="C:cytoskeleton"/>
    <property type="evidence" value="ECO:0007669"/>
    <property type="project" value="UniProtKB-SubCell"/>
</dbReference>
<feature type="region of interest" description="Disordered" evidence="14">
    <location>
        <begin position="7039"/>
        <end position="7060"/>
    </location>
</feature>
<feature type="coiled-coil region" evidence="13">
    <location>
        <begin position="5894"/>
        <end position="5921"/>
    </location>
</feature>
<feature type="coiled-coil region" evidence="13">
    <location>
        <begin position="5163"/>
        <end position="5190"/>
    </location>
</feature>
<feature type="coiled-coil region" evidence="13">
    <location>
        <begin position="145"/>
        <end position="172"/>
    </location>
</feature>
<feature type="transmembrane region" description="Helical" evidence="15">
    <location>
        <begin position="7460"/>
        <end position="7483"/>
    </location>
</feature>
<dbReference type="FunFam" id="1.20.58.60:FF:000157">
    <property type="entry name" value="Nesprin-1 isoform 1"/>
    <property type="match status" value="1"/>
</dbReference>
<keyword evidence="3" id="KW-0963">Cytoplasm</keyword>
<dbReference type="FunFam" id="1.20.58.60:FF:000231">
    <property type="entry name" value="Spectrin repeat containing, nuclear envelope 1a"/>
    <property type="match status" value="1"/>
</dbReference>
<dbReference type="Pfam" id="PF25803">
    <property type="entry name" value="Spectrin_SYNE1_2"/>
    <property type="match status" value="1"/>
</dbReference>
<dbReference type="Pfam" id="PF10541">
    <property type="entry name" value="KASH"/>
    <property type="match status" value="1"/>
</dbReference>
<evidence type="ECO:0000259" key="16">
    <source>
        <dbReference type="PROSITE" id="PS51049"/>
    </source>
</evidence>
<gene>
    <name evidence="17" type="primary">SYNE1</name>
</gene>
<feature type="compositionally biased region" description="Polar residues" evidence="14">
    <location>
        <begin position="7377"/>
        <end position="7397"/>
    </location>
</feature>
<keyword evidence="9" id="KW-0206">Cytoskeleton</keyword>
<feature type="compositionally biased region" description="Polar residues" evidence="14">
    <location>
        <begin position="4765"/>
        <end position="4774"/>
    </location>
</feature>
<comment type="subcellular location">
    <subcellularLocation>
        <location evidence="1">Cytoplasm</location>
        <location evidence="1">Cytoskeleton</location>
    </subcellularLocation>
    <subcellularLocation>
        <location evidence="11">Nucleus outer membrane</location>
        <topology evidence="11">Single-pass type IV membrane protein</topology>
    </subcellularLocation>
</comment>
<feature type="coiled-coil region" evidence="13">
    <location>
        <begin position="4127"/>
        <end position="4154"/>
    </location>
</feature>
<dbReference type="InterPro" id="IPR018159">
    <property type="entry name" value="Spectrin/alpha-actinin"/>
</dbReference>
<name>A0A4W5RRS5_9TELE</name>
<dbReference type="GO" id="GO:0005640">
    <property type="term" value="C:nuclear outer membrane"/>
    <property type="evidence" value="ECO:0007669"/>
    <property type="project" value="UniProtKB-SubCell"/>
</dbReference>